<dbReference type="EMBL" id="JBFPJR010000001">
    <property type="protein sequence ID" value="MEX0426149.1"/>
    <property type="molecule type" value="Genomic_DNA"/>
</dbReference>
<name>A0ABV3SWT3_9ACTN</name>
<sequence length="336" mass="36651">MNSLGPDDRALFEDAGMALYEAVVSAGGIAGDDPRIAPDGPWAAAFALLVRLGLLQRSSEEQPGHWTAEDPASVQSRIVSPLSVQGARLLEESSQWAHDFASVTQIWRRAPEASGRGPFTYVHGDHISPFIEGLVAECEVEVLTAQPQTGRDTDGLALAIQRESALLGRGATMRTLYQHAARRSSVTREYVAAVTRLGAEVRTLDEFFNRMLVFDRRIALIPAPDTFDAALAIREPTVVAYLVDVFERSWERARPFTSSDASVLKDIAAEQRAMTMRMLIEGHSDPAAAKRLGVSPRTYAGYVADLKDEFEAETRFQLGYMIGRLGITGSGDAEQA</sequence>
<evidence type="ECO:0000313" key="1">
    <source>
        <dbReference type="EMBL" id="MEX0426149.1"/>
    </source>
</evidence>
<dbReference type="Proteomes" id="UP001556631">
    <property type="component" value="Unassembled WGS sequence"/>
</dbReference>
<keyword evidence="2" id="KW-1185">Reference proteome</keyword>
<organism evidence="1 2">
    <name type="scientific">Nocardioides eburneus</name>
    <dbReference type="NCBI Taxonomy" id="3231482"/>
    <lineage>
        <taxon>Bacteria</taxon>
        <taxon>Bacillati</taxon>
        <taxon>Actinomycetota</taxon>
        <taxon>Actinomycetes</taxon>
        <taxon>Propionibacteriales</taxon>
        <taxon>Nocardioidaceae</taxon>
        <taxon>Nocardioides</taxon>
    </lineage>
</organism>
<evidence type="ECO:0000313" key="2">
    <source>
        <dbReference type="Proteomes" id="UP001556631"/>
    </source>
</evidence>
<proteinExistence type="predicted"/>
<dbReference type="PANTHER" id="PTHR34293">
    <property type="entry name" value="HTH-TYPE TRANSCRIPTIONAL REGULATOR TRMBL2"/>
    <property type="match status" value="1"/>
</dbReference>
<dbReference type="InterPro" id="IPR051797">
    <property type="entry name" value="TrmB-like"/>
</dbReference>
<comment type="caution">
    <text evidence="1">The sequence shown here is derived from an EMBL/GenBank/DDBJ whole genome shotgun (WGS) entry which is preliminary data.</text>
</comment>
<dbReference type="InterPro" id="IPR036388">
    <property type="entry name" value="WH-like_DNA-bd_sf"/>
</dbReference>
<dbReference type="PANTHER" id="PTHR34293:SF1">
    <property type="entry name" value="HTH-TYPE TRANSCRIPTIONAL REGULATOR TRMBL2"/>
    <property type="match status" value="1"/>
</dbReference>
<dbReference type="Gene3D" id="1.10.10.10">
    <property type="entry name" value="Winged helix-like DNA-binding domain superfamily/Winged helix DNA-binding domain"/>
    <property type="match status" value="1"/>
</dbReference>
<dbReference type="RefSeq" id="WP_367990805.1">
    <property type="nucleotide sequence ID" value="NZ_JBFPJR010000001.1"/>
</dbReference>
<accession>A0ABV3SWT3</accession>
<reference evidence="1 2" key="1">
    <citation type="submission" date="2024-07" db="EMBL/GenBank/DDBJ databases">
        <authorList>
            <person name="Lee S."/>
            <person name="Kang M."/>
        </authorList>
    </citation>
    <scope>NUCLEOTIDE SEQUENCE [LARGE SCALE GENOMIC DNA]</scope>
    <source>
        <strain evidence="1 2">DS6</strain>
    </source>
</reference>
<gene>
    <name evidence="1" type="ORF">AB3X52_00850</name>
</gene>
<protein>
    <submittedName>
        <fullName evidence="1">LuxR family transcriptional regulator</fullName>
    </submittedName>
</protein>